<evidence type="ECO:0000313" key="4">
    <source>
        <dbReference type="Proteomes" id="UP000067422"/>
    </source>
</evidence>
<evidence type="ECO:0000313" key="2">
    <source>
        <dbReference type="EMBL" id="AMG00900.1"/>
    </source>
</evidence>
<feature type="domain" description="IraD/Gp25-like" evidence="1">
    <location>
        <begin position="33"/>
        <end position="126"/>
    </location>
</feature>
<organism evidence="3 5">
    <name type="scientific">Vibrio harveyi</name>
    <name type="common">Beneckea harveyi</name>
    <dbReference type="NCBI Taxonomy" id="669"/>
    <lineage>
        <taxon>Bacteria</taxon>
        <taxon>Pseudomonadati</taxon>
        <taxon>Pseudomonadota</taxon>
        <taxon>Gammaproteobacteria</taxon>
        <taxon>Vibrionales</taxon>
        <taxon>Vibrionaceae</taxon>
        <taxon>Vibrio</taxon>
    </lineage>
</organism>
<name>A0A3A1PZ02_VIBHA</name>
<protein>
    <submittedName>
        <fullName evidence="3">Type VI secretion system baseplate subunit TssE</fullName>
    </submittedName>
</protein>
<reference evidence="4" key="1">
    <citation type="submission" date="2015-12" db="EMBL/GenBank/DDBJ databases">
        <title>FDA dAtabase for Regulatory Grade micrObial Sequences (FDA-ARGOS): Supporting development and validation of Infectious Disease Dx tests.</title>
        <authorList>
            <person name="Hoffmann M."/>
            <person name="Allard M."/>
            <person name="Evans P."/>
            <person name="Brown E."/>
            <person name="Tallon L.J."/>
            <person name="Sadzewicz L."/>
            <person name="Sengamalay N."/>
            <person name="Ott S."/>
            <person name="Godinez A."/>
            <person name="Nagaraj S."/>
            <person name="Vyas G."/>
            <person name="Aluvathingal J."/>
            <person name="Nadendla S."/>
            <person name="Geyer C."/>
            <person name="Sichtig H."/>
        </authorList>
    </citation>
    <scope>NUCLEOTIDE SEQUENCE [LARGE SCALE GENOMIC DNA]</scope>
    <source>
        <strain evidence="4">ATCC 43516</strain>
    </source>
</reference>
<reference evidence="3 5" key="3">
    <citation type="submission" date="2018-08" db="EMBL/GenBank/DDBJ databases">
        <title>Vibrio harveyi strains pathogenic to white snook Centropomus viridis Lockington (1877) and potential probiotic bacteria.</title>
        <authorList>
            <person name="Soto-Rodriguez S."/>
            <person name="Gomez-Gil B."/>
            <person name="Lozano-Olvera R."/>
        </authorList>
    </citation>
    <scope>NUCLEOTIDE SEQUENCE [LARGE SCALE GENOMIC DNA]</scope>
    <source>
        <strain evidence="3 5">CAIM 1508</strain>
    </source>
</reference>
<accession>A0A3A1PZ02</accession>
<gene>
    <name evidence="3" type="primary">tssE</name>
    <name evidence="2" type="ORF">AL538_24880</name>
    <name evidence="3" type="ORF">DS957_020270</name>
</gene>
<dbReference type="GeneID" id="83585183"/>
<dbReference type="Proteomes" id="UP000067422">
    <property type="component" value="Chromosome 2"/>
</dbReference>
<evidence type="ECO:0000313" key="5">
    <source>
        <dbReference type="Proteomes" id="UP000253437"/>
    </source>
</evidence>
<dbReference type="EMBL" id="QOUW02000102">
    <property type="protein sequence ID" value="RIW07956.1"/>
    <property type="molecule type" value="Genomic_DNA"/>
</dbReference>
<dbReference type="SUPFAM" id="SSF160719">
    <property type="entry name" value="gpW/gp25-like"/>
    <property type="match status" value="1"/>
</dbReference>
<dbReference type="InterPro" id="IPR053176">
    <property type="entry name" value="T6SS_TssE1-like"/>
</dbReference>
<dbReference type="PANTHER" id="PTHR38595:SF1">
    <property type="entry name" value="TYPE VI SECRETION SYSTEM COMPONENT TSSE1"/>
    <property type="match status" value="1"/>
</dbReference>
<evidence type="ECO:0000259" key="1">
    <source>
        <dbReference type="Pfam" id="PF04965"/>
    </source>
</evidence>
<reference evidence="2" key="2">
    <citation type="submission" date="2018-01" db="EMBL/GenBank/DDBJ databases">
        <title>FDA dAtabase for Regulatory Grade micrObial Sequences (FDA-ARGOS): Supporting development and validation of Infectious Disease Dx tests.</title>
        <authorList>
            <person name="Hoffmann M."/>
            <person name="Allard M."/>
            <person name="Evans P."/>
            <person name="Brown E."/>
            <person name="Tallon L."/>
            <person name="Sadzewicz L."/>
            <person name="Sengamalay N."/>
            <person name="Ott S."/>
            <person name="Godinez A."/>
            <person name="Nagaraj S."/>
            <person name="Vyas G."/>
            <person name="Aluvathingal J."/>
            <person name="Nadendla S."/>
            <person name="Geyer C."/>
            <person name="Sichtig H."/>
        </authorList>
    </citation>
    <scope>NUCLEOTIDE SEQUENCE</scope>
    <source>
        <strain evidence="2">FDAARGOS_107</strain>
    </source>
</reference>
<dbReference type="InterPro" id="IPR007048">
    <property type="entry name" value="IraD/Gp25-like"/>
</dbReference>
<sequence length="154" mass="17304">MALAASLLDKLIDNDPQSREDKDFPLTQQLLIDNLLRDLESMLNSRIGWREVPFELKEANKSILNYGLPDFSSMPFSSQQGQGQLCGIVRAAIREFEPRLSSPVVNILQEKSAVDRTLRLQINATCLIGNSERDVTFNTEVEPVNLGMKLSRAK</sequence>
<dbReference type="InterPro" id="IPR017737">
    <property type="entry name" value="TssE1-like"/>
</dbReference>
<dbReference type="KEGG" id="vhr:AL538_24880"/>
<keyword evidence="4" id="KW-1185">Reference proteome</keyword>
<dbReference type="AlphaFoldDB" id="A0A3A1PZ02"/>
<evidence type="ECO:0000313" key="3">
    <source>
        <dbReference type="EMBL" id="RIW07956.1"/>
    </source>
</evidence>
<dbReference type="NCBIfam" id="TIGR03357">
    <property type="entry name" value="VI_zyme"/>
    <property type="match status" value="1"/>
</dbReference>
<dbReference type="Pfam" id="PF04965">
    <property type="entry name" value="GPW_gp25"/>
    <property type="match status" value="1"/>
</dbReference>
<dbReference type="RefSeq" id="WP_017818777.1">
    <property type="nucleotide sequence ID" value="NZ_AP031615.1"/>
</dbReference>
<dbReference type="Proteomes" id="UP000253437">
    <property type="component" value="Unassembled WGS sequence"/>
</dbReference>
<dbReference type="EMBL" id="CP014039">
    <property type="protein sequence ID" value="AMG00900.1"/>
    <property type="molecule type" value="Genomic_DNA"/>
</dbReference>
<dbReference type="OrthoDB" id="119583at2"/>
<proteinExistence type="predicted"/>
<dbReference type="PANTHER" id="PTHR38595">
    <property type="entry name" value="CYTOPLASMIC PROTEIN-RELATED"/>
    <property type="match status" value="1"/>
</dbReference>